<proteinExistence type="predicted"/>
<dbReference type="InterPro" id="IPR021136">
    <property type="entry name" value="Flagellar_hook_control-like_C"/>
</dbReference>
<dbReference type="EMBL" id="FOAJ01000012">
    <property type="protein sequence ID" value="SEL72987.1"/>
    <property type="molecule type" value="Genomic_DNA"/>
</dbReference>
<feature type="domain" description="Flagellar hook-length control protein-like C-terminal" evidence="2">
    <location>
        <begin position="371"/>
        <end position="444"/>
    </location>
</feature>
<feature type="region of interest" description="Disordered" evidence="1">
    <location>
        <begin position="462"/>
        <end position="490"/>
    </location>
</feature>
<sequence>MNGIDTSAAALLASRLDALLPVGAHGSAGPMQAGVSALAGGAAQLPDAQYPGAPQPSTQTVLSAVALALDAIVRSGGDATSAVVGTAPVWANPETDAVQAAAQAVANVLDAMADALSATNPGALLAADADAAAGGEAAHGAGAGANGAGGANGAAGGNAATQTTAAQAAAAHNGGPVAALAAALQRTVSSSGLFYESHIAQWLAGQRSPAELAAEPQNRLIAAAAAQLPPDWSTNAGAADDVLWSDPHAADLPAQPGGPHADPTRGVPDRMASAMQAAQFDDSLLDGPVQHALVPRSALGGATGDAVLPSANPQGQAVAVHPAVIPLLRQQLDLLATGEFRWTGEAWPGVRLDWSIRQEGDDPRRSRGAIDPDDMPWRTRLTLSLPSLGIVDADLTLVGATLSVRVQANSDGAARLSAHGDALRSRMAAAGIELGGLSIREVGGATHGGSTADAARAAHAYAQAASAPEPEAPPAPISPIAADAFDWERR</sequence>
<dbReference type="STRING" id="416943.SAMN05445871_0395"/>
<evidence type="ECO:0000256" key="1">
    <source>
        <dbReference type="SAM" id="MobiDB-lite"/>
    </source>
</evidence>
<name>A0A1H7SNE5_9BURK</name>
<dbReference type="Pfam" id="PF02120">
    <property type="entry name" value="Flg_hook"/>
    <property type="match status" value="1"/>
</dbReference>
<dbReference type="RefSeq" id="WP_090541771.1">
    <property type="nucleotide sequence ID" value="NZ_FNSR01000001.1"/>
</dbReference>
<organism evidence="3 4">
    <name type="scientific">Paraburkholderia caballeronis</name>
    <dbReference type="NCBI Taxonomy" id="416943"/>
    <lineage>
        <taxon>Bacteria</taxon>
        <taxon>Pseudomonadati</taxon>
        <taxon>Pseudomonadota</taxon>
        <taxon>Betaproteobacteria</taxon>
        <taxon>Burkholderiales</taxon>
        <taxon>Burkholderiaceae</taxon>
        <taxon>Paraburkholderia</taxon>
    </lineage>
</organism>
<dbReference type="OrthoDB" id="5296742at2"/>
<evidence type="ECO:0000259" key="2">
    <source>
        <dbReference type="Pfam" id="PF02120"/>
    </source>
</evidence>
<accession>A0A1H7SNE5</accession>
<protein>
    <submittedName>
        <fullName evidence="3">Hook-length control protein FliK</fullName>
    </submittedName>
</protein>
<dbReference type="Proteomes" id="UP000199120">
    <property type="component" value="Unassembled WGS sequence"/>
</dbReference>
<evidence type="ECO:0000313" key="3">
    <source>
        <dbReference type="EMBL" id="SEL72987.1"/>
    </source>
</evidence>
<reference evidence="4" key="1">
    <citation type="submission" date="2016-10" db="EMBL/GenBank/DDBJ databases">
        <authorList>
            <person name="Varghese N."/>
            <person name="Submissions S."/>
        </authorList>
    </citation>
    <scope>NUCLEOTIDE SEQUENCE [LARGE SCALE GENOMIC DNA]</scope>
    <source>
        <strain evidence="4">LMG 26416</strain>
    </source>
</reference>
<keyword evidence="4" id="KW-1185">Reference proteome</keyword>
<gene>
    <name evidence="3" type="ORF">SAMN05192542_11286</name>
</gene>
<dbReference type="AlphaFoldDB" id="A0A1H7SNE5"/>
<evidence type="ECO:0000313" key="4">
    <source>
        <dbReference type="Proteomes" id="UP000199120"/>
    </source>
</evidence>